<organism evidence="2 3">
    <name type="scientific">Protopolystoma xenopodis</name>
    <dbReference type="NCBI Taxonomy" id="117903"/>
    <lineage>
        <taxon>Eukaryota</taxon>
        <taxon>Metazoa</taxon>
        <taxon>Spiralia</taxon>
        <taxon>Lophotrochozoa</taxon>
        <taxon>Platyhelminthes</taxon>
        <taxon>Monogenea</taxon>
        <taxon>Polyopisthocotylea</taxon>
        <taxon>Polystomatidea</taxon>
        <taxon>Polystomatidae</taxon>
        <taxon>Protopolystoma</taxon>
    </lineage>
</organism>
<gene>
    <name evidence="2" type="ORF">PXEA_LOCUS9939</name>
</gene>
<keyword evidence="3" id="KW-1185">Reference proteome</keyword>
<feature type="compositionally biased region" description="Basic and acidic residues" evidence="1">
    <location>
        <begin position="144"/>
        <end position="154"/>
    </location>
</feature>
<dbReference type="Proteomes" id="UP000784294">
    <property type="component" value="Unassembled WGS sequence"/>
</dbReference>
<feature type="compositionally biased region" description="Low complexity" evidence="1">
    <location>
        <begin position="92"/>
        <end position="102"/>
    </location>
</feature>
<sequence>MSHAVDLNDPACSLLTGQVASAPHHSAAPAATVVVPGFTSSAAGVGPGFPALLSTSHHFRVPGSGQPLYYQHQFNQPPQQLLPQPCPPLPSSPLLSPNLPSHQHQHMIQHQHQQRSPVERSNRLGSFPPRPFSHPASLDPADEMESKEPDELGDKTPNGLQRRAFSTGSNQSSLLAYSKARSPSPTHLEPNPSILEPSIGRAGFPTASQKPACPRPSSTPLFSHSPVSSVDGQLSQVKGSQRHGNGTMLTSSPFRSDPSGANGTPVNLLGQLFPTSISPSSSSTSSTPTRASRGAGEDGGAPGCPGLSSSLEAMNATSGFELSSDASTLVMANTSMKENEFENEEESGKDGDTETLEMQRGLHDAIRITCKRRRKETMSLDTAISPVDRIGIGASPIGLPVEVTSSGLSKRPNTSLISSSSSGIGVSPGILPSVQALSTGPTEGVMRPGSVPVFASPDSPALG</sequence>
<dbReference type="EMBL" id="CAAALY010028693">
    <property type="protein sequence ID" value="VEL16499.1"/>
    <property type="molecule type" value="Genomic_DNA"/>
</dbReference>
<feature type="region of interest" description="Disordered" evidence="1">
    <location>
        <begin position="438"/>
        <end position="463"/>
    </location>
</feature>
<feature type="region of interest" description="Disordered" evidence="1">
    <location>
        <begin position="77"/>
        <end position="304"/>
    </location>
</feature>
<feature type="compositionally biased region" description="Polar residues" evidence="1">
    <location>
        <begin position="216"/>
        <end position="265"/>
    </location>
</feature>
<feature type="compositionally biased region" description="Polar residues" evidence="1">
    <location>
        <begin position="164"/>
        <end position="185"/>
    </location>
</feature>
<evidence type="ECO:0000313" key="2">
    <source>
        <dbReference type="EMBL" id="VEL16499.1"/>
    </source>
</evidence>
<comment type="caution">
    <text evidence="2">The sequence shown here is derived from an EMBL/GenBank/DDBJ whole genome shotgun (WGS) entry which is preliminary data.</text>
</comment>
<feature type="compositionally biased region" description="Low complexity" evidence="1">
    <location>
        <begin position="274"/>
        <end position="289"/>
    </location>
</feature>
<reference evidence="2" key="1">
    <citation type="submission" date="2018-11" db="EMBL/GenBank/DDBJ databases">
        <authorList>
            <consortium name="Pathogen Informatics"/>
        </authorList>
    </citation>
    <scope>NUCLEOTIDE SEQUENCE</scope>
</reference>
<accession>A0A3S5ABC1</accession>
<evidence type="ECO:0000256" key="1">
    <source>
        <dbReference type="SAM" id="MobiDB-lite"/>
    </source>
</evidence>
<evidence type="ECO:0000313" key="3">
    <source>
        <dbReference type="Proteomes" id="UP000784294"/>
    </source>
</evidence>
<name>A0A3S5ABC1_9PLAT</name>
<dbReference type="AlphaFoldDB" id="A0A3S5ABC1"/>
<feature type="compositionally biased region" description="Basic residues" evidence="1">
    <location>
        <begin position="103"/>
        <end position="113"/>
    </location>
</feature>
<protein>
    <submittedName>
        <fullName evidence="2">Uncharacterized protein</fullName>
    </submittedName>
</protein>
<proteinExistence type="predicted"/>